<dbReference type="PANTHER" id="PTHR10658">
    <property type="entry name" value="PHOSPHATIDYLINOSITOL TRANSFER PROTEIN"/>
    <property type="match status" value="1"/>
</dbReference>
<feature type="domain" description="Phosphatidylinositol transfer protein N-terminal" evidence="1">
    <location>
        <begin position="160"/>
        <end position="214"/>
    </location>
</feature>
<dbReference type="GO" id="GO:0005548">
    <property type="term" value="F:phospholipid transporter activity"/>
    <property type="evidence" value="ECO:0007669"/>
    <property type="project" value="InterPro"/>
</dbReference>
<sequence>LFIFKLPFSSSRFNVANNYMVAQSEKQRNSESKTVEIIEEKLTPIVVDGNPDFDIHTHKIIHIDRMLSKSMKGLLPKSAYSFVEISDTHWPQTSTVYSCPGKPGKINFSVHTLNKDEGSFDIPQEFVELIKNKKALTIQTYDFKAELTKLNNPELNGSSYSYKLLTVDVQIFGLQTIVENFAGKKMGSIFTTNYKNLVLDYDKWKQYTVADIPNLRQGKGVDAPVLVDEVIEEEVSEDDVKQRKSVE</sequence>
<evidence type="ECO:0000259" key="1">
    <source>
        <dbReference type="Pfam" id="PF02121"/>
    </source>
</evidence>
<name>A0A146K241_9EUKA</name>
<dbReference type="Pfam" id="PF02121">
    <property type="entry name" value="IP_trans"/>
    <property type="match status" value="2"/>
</dbReference>
<evidence type="ECO:0000313" key="2">
    <source>
        <dbReference type="EMBL" id="JAP90943.1"/>
    </source>
</evidence>
<dbReference type="InterPro" id="IPR001666">
    <property type="entry name" value="PI_transfer"/>
</dbReference>
<dbReference type="EMBL" id="GDID01005663">
    <property type="protein sequence ID" value="JAP90943.1"/>
    <property type="molecule type" value="Transcribed_RNA"/>
</dbReference>
<dbReference type="SUPFAM" id="SSF55961">
    <property type="entry name" value="Bet v1-like"/>
    <property type="match status" value="1"/>
</dbReference>
<reference evidence="2" key="1">
    <citation type="submission" date="2015-07" db="EMBL/GenBank/DDBJ databases">
        <title>Adaptation to a free-living lifestyle via gene acquisitions in the diplomonad Trepomonas sp. PC1.</title>
        <authorList>
            <person name="Xu F."/>
            <person name="Jerlstrom-Hultqvist J."/>
            <person name="Kolisko M."/>
            <person name="Simpson A.G.B."/>
            <person name="Roger A.J."/>
            <person name="Svard S.G."/>
            <person name="Andersson J.O."/>
        </authorList>
    </citation>
    <scope>NUCLEOTIDE SEQUENCE</scope>
    <source>
        <strain evidence="2">PC1</strain>
    </source>
</reference>
<gene>
    <name evidence="2" type="ORF">TPC1_17597</name>
</gene>
<feature type="domain" description="Phosphatidylinositol transfer protein N-terminal" evidence="1">
    <location>
        <begin position="5"/>
        <end position="117"/>
    </location>
</feature>
<organism evidence="2">
    <name type="scientific">Trepomonas sp. PC1</name>
    <dbReference type="NCBI Taxonomy" id="1076344"/>
    <lineage>
        <taxon>Eukaryota</taxon>
        <taxon>Metamonada</taxon>
        <taxon>Diplomonadida</taxon>
        <taxon>Hexamitidae</taxon>
        <taxon>Hexamitinae</taxon>
        <taxon>Trepomonas</taxon>
    </lineage>
</organism>
<proteinExistence type="predicted"/>
<accession>A0A146K241</accession>
<dbReference type="AlphaFoldDB" id="A0A146K241"/>
<dbReference type="Gene3D" id="3.30.530.20">
    <property type="match status" value="1"/>
</dbReference>
<dbReference type="InterPro" id="IPR055261">
    <property type="entry name" value="PI_transfer_N"/>
</dbReference>
<dbReference type="PANTHER" id="PTHR10658:SF11">
    <property type="entry name" value="VIBRATOR, ISOFORM B"/>
    <property type="match status" value="1"/>
</dbReference>
<dbReference type="InterPro" id="IPR023393">
    <property type="entry name" value="START-like_dom_sf"/>
</dbReference>
<protein>
    <submittedName>
        <fullName evidence="2">Phosphatidylinositol transfer protein</fullName>
    </submittedName>
</protein>
<feature type="non-terminal residue" evidence="2">
    <location>
        <position position="1"/>
    </location>
</feature>